<evidence type="ECO:0000313" key="4">
    <source>
        <dbReference type="Proteomes" id="UP000179540"/>
    </source>
</evidence>
<feature type="compositionally biased region" description="Gly residues" evidence="1">
    <location>
        <begin position="65"/>
        <end position="76"/>
    </location>
</feature>
<proteinExistence type="predicted"/>
<organism evidence="3 4">
    <name type="scientific">Rothia kristinae</name>
    <dbReference type="NCBI Taxonomy" id="37923"/>
    <lineage>
        <taxon>Bacteria</taxon>
        <taxon>Bacillati</taxon>
        <taxon>Actinomycetota</taxon>
        <taxon>Actinomycetes</taxon>
        <taxon>Micrococcales</taxon>
        <taxon>Micrococcaceae</taxon>
        <taxon>Rothia</taxon>
    </lineage>
</organism>
<sequence>MILAATSSPYQSGPHVLVVLCLFAAPFIIGAFNLVVAIWALAQLKGTQRRITELETQQGLDGQRATGGNGQNGQVQ</sequence>
<gene>
    <name evidence="3" type="ORF">BK826_10530</name>
</gene>
<evidence type="ECO:0000256" key="1">
    <source>
        <dbReference type="SAM" id="MobiDB-lite"/>
    </source>
</evidence>
<dbReference type="AlphaFoldDB" id="A0A1S2MSQ3"/>
<feature type="region of interest" description="Disordered" evidence="1">
    <location>
        <begin position="55"/>
        <end position="76"/>
    </location>
</feature>
<name>A0A1S2MSQ3_9MICC</name>
<accession>A0A1S2MSQ3</accession>
<reference evidence="3 4" key="1">
    <citation type="submission" date="2016-10" db="EMBL/GenBank/DDBJ databases">
        <title>Draft genome sequence of strain LCT isolated from the Shenzhou X spacecraft of China.</title>
        <authorList>
            <person name="Huang B."/>
        </authorList>
    </citation>
    <scope>NUCLEOTIDE SEQUENCE [LARGE SCALE GENOMIC DNA]</scope>
    <source>
        <strain evidence="3 4">LCT-H5</strain>
    </source>
</reference>
<keyword evidence="2" id="KW-1133">Transmembrane helix</keyword>
<comment type="caution">
    <text evidence="3">The sequence shown here is derived from an EMBL/GenBank/DDBJ whole genome shotgun (WGS) entry which is preliminary data.</text>
</comment>
<evidence type="ECO:0000313" key="3">
    <source>
        <dbReference type="EMBL" id="OIJ33063.1"/>
    </source>
</evidence>
<feature type="transmembrane region" description="Helical" evidence="2">
    <location>
        <begin position="16"/>
        <end position="42"/>
    </location>
</feature>
<dbReference type="EMBL" id="MODZ01000022">
    <property type="protein sequence ID" value="OIJ33063.1"/>
    <property type="molecule type" value="Genomic_DNA"/>
</dbReference>
<dbReference type="RefSeq" id="WP_075515590.1">
    <property type="nucleotide sequence ID" value="NZ_MODZ01000022.1"/>
</dbReference>
<dbReference type="Proteomes" id="UP000179540">
    <property type="component" value="Unassembled WGS sequence"/>
</dbReference>
<keyword evidence="2" id="KW-0472">Membrane</keyword>
<protein>
    <submittedName>
        <fullName evidence="3">Uncharacterized protein</fullName>
    </submittedName>
</protein>
<keyword evidence="2" id="KW-0812">Transmembrane</keyword>
<evidence type="ECO:0000256" key="2">
    <source>
        <dbReference type="SAM" id="Phobius"/>
    </source>
</evidence>